<evidence type="ECO:0000259" key="5">
    <source>
        <dbReference type="PROSITE" id="PS50158"/>
    </source>
</evidence>
<keyword evidence="3" id="KW-0862">Zinc</keyword>
<dbReference type="PROSITE" id="PS50994">
    <property type="entry name" value="INTEGRASE"/>
    <property type="match status" value="1"/>
</dbReference>
<evidence type="ECO:0000256" key="3">
    <source>
        <dbReference type="PROSITE-ProRule" id="PRU00047"/>
    </source>
</evidence>
<evidence type="ECO:0000256" key="1">
    <source>
        <dbReference type="ARBA" id="ARBA00022679"/>
    </source>
</evidence>
<dbReference type="Gene3D" id="3.40.50.2000">
    <property type="entry name" value="Glycogen Phosphorylase B"/>
    <property type="match status" value="1"/>
</dbReference>
<dbReference type="Pfam" id="PF13976">
    <property type="entry name" value="gag_pre-integrs"/>
    <property type="match status" value="1"/>
</dbReference>
<dbReference type="GO" id="GO:0008194">
    <property type="term" value="F:UDP-glycosyltransferase activity"/>
    <property type="evidence" value="ECO:0007669"/>
    <property type="project" value="InterPro"/>
</dbReference>
<dbReference type="EMBL" id="CACSLK010001140">
    <property type="protein sequence ID" value="CAA0807309.1"/>
    <property type="molecule type" value="Genomic_DNA"/>
</dbReference>
<evidence type="ECO:0000256" key="4">
    <source>
        <dbReference type="SAM" id="MobiDB-lite"/>
    </source>
</evidence>
<keyword evidence="8" id="KW-1185">Reference proteome</keyword>
<dbReference type="GO" id="GO:0004190">
    <property type="term" value="F:aspartic-type endopeptidase activity"/>
    <property type="evidence" value="ECO:0007669"/>
    <property type="project" value="UniProtKB-KW"/>
</dbReference>
<dbReference type="InterPro" id="IPR012337">
    <property type="entry name" value="RNaseH-like_sf"/>
</dbReference>
<dbReference type="CDD" id="cd03784">
    <property type="entry name" value="GT1_Gtf-like"/>
    <property type="match status" value="1"/>
</dbReference>
<dbReference type="Pfam" id="PF00201">
    <property type="entry name" value="UDPGT"/>
    <property type="match status" value="1"/>
</dbReference>
<proteinExistence type="predicted"/>
<feature type="region of interest" description="Disordered" evidence="4">
    <location>
        <begin position="311"/>
        <end position="339"/>
    </location>
</feature>
<dbReference type="PANTHER" id="PTHR11439">
    <property type="entry name" value="GAG-POL-RELATED RETROTRANSPOSON"/>
    <property type="match status" value="1"/>
</dbReference>
<dbReference type="Pfam" id="PF22936">
    <property type="entry name" value="Pol_BBD"/>
    <property type="match status" value="1"/>
</dbReference>
<dbReference type="InterPro" id="IPR036875">
    <property type="entry name" value="Znf_CCHC_sf"/>
</dbReference>
<keyword evidence="1" id="KW-0808">Transferase</keyword>
<dbReference type="Pfam" id="PF00098">
    <property type="entry name" value="zf-CCHC"/>
    <property type="match status" value="1"/>
</dbReference>
<dbReference type="InterPro" id="IPR013103">
    <property type="entry name" value="RVT_2"/>
</dbReference>
<dbReference type="InterPro" id="IPR001878">
    <property type="entry name" value="Znf_CCHC"/>
</dbReference>
<dbReference type="InterPro" id="IPR025724">
    <property type="entry name" value="GAG-pre-integrase_dom"/>
</dbReference>
<feature type="domain" description="CCHC-type" evidence="5">
    <location>
        <begin position="3"/>
        <end position="17"/>
    </location>
</feature>
<name>A0A9N7MIE8_STRHE</name>
<dbReference type="InterPro" id="IPR002213">
    <property type="entry name" value="UDP_glucos_trans"/>
</dbReference>
<dbReference type="SUPFAM" id="SSF53756">
    <property type="entry name" value="UDP-Glycosyltransferase/glycogen phosphorylase"/>
    <property type="match status" value="1"/>
</dbReference>
<dbReference type="GO" id="GO:0016301">
    <property type="term" value="F:kinase activity"/>
    <property type="evidence" value="ECO:0007669"/>
    <property type="project" value="UniProtKB-KW"/>
</dbReference>
<dbReference type="Pfam" id="PF00665">
    <property type="entry name" value="rve"/>
    <property type="match status" value="1"/>
</dbReference>
<evidence type="ECO:0000313" key="8">
    <source>
        <dbReference type="Proteomes" id="UP001153555"/>
    </source>
</evidence>
<feature type="domain" description="Integrase catalytic" evidence="6">
    <location>
        <begin position="178"/>
        <end position="349"/>
    </location>
</feature>
<dbReference type="PROSITE" id="PS50158">
    <property type="entry name" value="ZF_CCHC"/>
    <property type="match status" value="1"/>
</dbReference>
<dbReference type="SMART" id="SM00343">
    <property type="entry name" value="ZnF_C2HC"/>
    <property type="match status" value="1"/>
</dbReference>
<dbReference type="GO" id="GO:0003676">
    <property type="term" value="F:nucleic acid binding"/>
    <property type="evidence" value="ECO:0007669"/>
    <property type="project" value="InterPro"/>
</dbReference>
<dbReference type="OrthoDB" id="1721964at2759"/>
<keyword evidence="3" id="KW-0479">Metal-binding</keyword>
<dbReference type="SUPFAM" id="SSF57756">
    <property type="entry name" value="Retrovirus zinc finger-like domains"/>
    <property type="match status" value="1"/>
</dbReference>
<keyword evidence="2" id="KW-0645">Protease</keyword>
<feature type="compositionally biased region" description="Basic and acidic residues" evidence="4">
    <location>
        <begin position="318"/>
        <end position="329"/>
    </location>
</feature>
<dbReference type="InterPro" id="IPR054722">
    <property type="entry name" value="PolX-like_BBD"/>
</dbReference>
<accession>A0A9N7MIE8</accession>
<keyword evidence="7" id="KW-0418">Kinase</keyword>
<dbReference type="PANTHER" id="PTHR11439:SF467">
    <property type="entry name" value="INTEGRASE CATALYTIC DOMAIN-CONTAINING PROTEIN"/>
    <property type="match status" value="1"/>
</dbReference>
<keyword evidence="2" id="KW-0064">Aspartyl protease</keyword>
<gene>
    <name evidence="7" type="ORF">SHERM_10049</name>
</gene>
<dbReference type="InterPro" id="IPR043502">
    <property type="entry name" value="DNA/RNA_pol_sf"/>
</dbReference>
<dbReference type="SUPFAM" id="SSF53098">
    <property type="entry name" value="Ribonuclease H-like"/>
    <property type="match status" value="1"/>
</dbReference>
<dbReference type="Proteomes" id="UP001153555">
    <property type="component" value="Unassembled WGS sequence"/>
</dbReference>
<evidence type="ECO:0000256" key="2">
    <source>
        <dbReference type="ARBA" id="ARBA00022750"/>
    </source>
</evidence>
<reference evidence="7" key="1">
    <citation type="submission" date="2019-12" db="EMBL/GenBank/DDBJ databases">
        <authorList>
            <person name="Scholes J."/>
        </authorList>
    </citation>
    <scope>NUCLEOTIDE SEQUENCE</scope>
</reference>
<dbReference type="Gene3D" id="3.30.420.10">
    <property type="entry name" value="Ribonuclease H-like superfamily/Ribonuclease H"/>
    <property type="match status" value="1"/>
</dbReference>
<dbReference type="AlphaFoldDB" id="A0A9N7MIE8"/>
<organism evidence="7 8">
    <name type="scientific">Striga hermonthica</name>
    <name type="common">Purple witchweed</name>
    <name type="synonym">Buchnera hermonthica</name>
    <dbReference type="NCBI Taxonomy" id="68872"/>
    <lineage>
        <taxon>Eukaryota</taxon>
        <taxon>Viridiplantae</taxon>
        <taxon>Streptophyta</taxon>
        <taxon>Embryophyta</taxon>
        <taxon>Tracheophyta</taxon>
        <taxon>Spermatophyta</taxon>
        <taxon>Magnoliopsida</taxon>
        <taxon>eudicotyledons</taxon>
        <taxon>Gunneridae</taxon>
        <taxon>Pentapetalae</taxon>
        <taxon>asterids</taxon>
        <taxon>lamiids</taxon>
        <taxon>Lamiales</taxon>
        <taxon>Orobanchaceae</taxon>
        <taxon>Buchnereae</taxon>
        <taxon>Striga</taxon>
    </lineage>
</organism>
<comment type="caution">
    <text evidence="7">The sequence shown here is derived from an EMBL/GenBank/DDBJ whole genome shotgun (WGS) entry which is preliminary data.</text>
</comment>
<dbReference type="GO" id="GO:0008270">
    <property type="term" value="F:zinc ion binding"/>
    <property type="evidence" value="ECO:0007669"/>
    <property type="project" value="UniProtKB-KW"/>
</dbReference>
<sequence>MVCWNCEKPGHMKSECRAPRNDKEGRTANAATEDTADALLLSVRSSLDDWIVDSGASFHSCSSRDIMEPYTACDFGVVYLADNKPLKIVGNEDVQIKSANGELKSGTLYMAGGSSSNIPLAGDVSQSHLWHSRLGHMSEKEMKVLKSSELLPELEPVDVSLCEHCVLGKQKRVSFMTTGRAPKTEKLELVHTDLWGPTLMTSLAGSMYYMTFVDDCTRKVWVYFLKRKFDAFDTFRRWRALVEKETCLEVKCLRSDNGGEYNSEAIKEYCTDHGIRMQKTVPGTPQQNGIAERMNRTLNERARYSVGAQMDEIERTEEETKSESEKPIAERSTPLTLGREPRMRRAPDRYSPSLYYLLLSDSGEPNCYAEAVYQVKEESDGTQRYKARLVVKGFQQIYGIDFTDVFTPVVKLTTIRLVLSMVAAENLEFQQLDVKTTFRHGDLEEKIYMVQPEGYKENDQQDQIKEIERLKDQLSRRFDMKDLGEASQILGMKITRDKNADKLWLSQYDYIEKVLCRFNMNIAKPVGVPLGSQFKLSNKDSPKNDSEKERMRVTPYASVIGSLMYAMVCTRPDIAHTMGVVSRFMSNPGVIHWEVVKWILRYLRGTKDRALVFGRGTLTLSGFVDADFAGSDHDKRRSTTGYMFTYGGTAVSWISKLQKIVTLSTTEAEYVAVTEAAKELVWLQNFLNELGIPQEDVALYSNSQSAIHLAKNPAFHSRTKHIKVKYHFIWQLLEKKMLQLKKVWGDRNPADMLTKMFVELGLVLKASGRPFVWVVRRSAPDEELEERVRDRGLVIHGWAPQVMILSHPSIGGFVTHCGWNSKLEGTASRVPLLTWPIFLDHFCNEKSIVNMVGTGVRACRVCGIKWRRRSSGEVGSC</sequence>
<dbReference type="GO" id="GO:0015074">
    <property type="term" value="P:DNA integration"/>
    <property type="evidence" value="ECO:0007669"/>
    <property type="project" value="InterPro"/>
</dbReference>
<dbReference type="CDD" id="cd09272">
    <property type="entry name" value="RNase_HI_RT_Ty1"/>
    <property type="match status" value="1"/>
</dbReference>
<dbReference type="SUPFAM" id="SSF56672">
    <property type="entry name" value="DNA/RNA polymerases"/>
    <property type="match status" value="1"/>
</dbReference>
<evidence type="ECO:0000313" key="7">
    <source>
        <dbReference type="EMBL" id="CAA0807309.1"/>
    </source>
</evidence>
<dbReference type="Pfam" id="PF07727">
    <property type="entry name" value="RVT_2"/>
    <property type="match status" value="1"/>
</dbReference>
<dbReference type="InterPro" id="IPR001584">
    <property type="entry name" value="Integrase_cat-core"/>
</dbReference>
<keyword evidence="2" id="KW-0378">Hydrolase</keyword>
<dbReference type="InterPro" id="IPR036397">
    <property type="entry name" value="RNaseH_sf"/>
</dbReference>
<evidence type="ECO:0000259" key="6">
    <source>
        <dbReference type="PROSITE" id="PS50994"/>
    </source>
</evidence>
<protein>
    <submittedName>
        <fullName evidence="7">Cysteine-rich RLK (RECEPTOR-like protein kinase) 8</fullName>
    </submittedName>
</protein>
<keyword evidence="3" id="KW-0863">Zinc-finger</keyword>